<keyword evidence="5" id="KW-0408">Iron</keyword>
<dbReference type="PANTHER" id="PTHR43787">
    <property type="entry name" value="FEMO COFACTOR BIOSYNTHESIS PROTEIN NIFB-RELATED"/>
    <property type="match status" value="1"/>
</dbReference>
<dbReference type="CDD" id="cd01335">
    <property type="entry name" value="Radical_SAM"/>
    <property type="match status" value="1"/>
</dbReference>
<dbReference type="Pfam" id="PF04055">
    <property type="entry name" value="Radical_SAM"/>
    <property type="match status" value="1"/>
</dbReference>
<dbReference type="SFLD" id="SFLDG01386">
    <property type="entry name" value="main_SPASM_domain-containing"/>
    <property type="match status" value="1"/>
</dbReference>
<evidence type="ECO:0000313" key="10">
    <source>
        <dbReference type="Proteomes" id="UP000426328"/>
    </source>
</evidence>
<dbReference type="GeneID" id="42778732"/>
<name>A0A650CTT8_ACIAM</name>
<dbReference type="SMART" id="SM00729">
    <property type="entry name" value="Elp3"/>
    <property type="match status" value="1"/>
</dbReference>
<dbReference type="Proteomes" id="UP000426328">
    <property type="component" value="Chromosome"/>
</dbReference>
<dbReference type="GO" id="GO:0051539">
    <property type="term" value="F:4 iron, 4 sulfur cluster binding"/>
    <property type="evidence" value="ECO:0007669"/>
    <property type="project" value="UniProtKB-KW"/>
</dbReference>
<dbReference type="InterPro" id="IPR058240">
    <property type="entry name" value="rSAM_sf"/>
</dbReference>
<reference evidence="8 11" key="1">
    <citation type="submission" date="2019-10" db="EMBL/GenBank/DDBJ databases">
        <title>Comparative genomics of sulfur disproportionating microorganisms.</title>
        <authorList>
            <person name="Ward L.M."/>
            <person name="Bertran E."/>
            <person name="Johnston D."/>
        </authorList>
    </citation>
    <scope>NUCLEOTIDE SEQUENCE [LARGE SCALE GENOMIC DNA]</scope>
    <source>
        <strain evidence="8 11">DSM 3772</strain>
    </source>
</reference>
<keyword evidence="4" id="KW-0479">Metal-binding</keyword>
<dbReference type="PANTHER" id="PTHR43787:SF3">
    <property type="entry name" value="ARYLSULFATASE REGULATORY PROTEIN"/>
    <property type="match status" value="1"/>
</dbReference>
<dbReference type="EMBL" id="WHYS01000002">
    <property type="protein sequence ID" value="MQL56324.1"/>
    <property type="molecule type" value="Genomic_DNA"/>
</dbReference>
<evidence type="ECO:0000256" key="4">
    <source>
        <dbReference type="ARBA" id="ARBA00022723"/>
    </source>
</evidence>
<dbReference type="SFLD" id="SFLDG01384">
    <property type="entry name" value="thioether_bond_formation_requi"/>
    <property type="match status" value="1"/>
</dbReference>
<dbReference type="InterPro" id="IPR006638">
    <property type="entry name" value="Elp3/MiaA/NifB-like_rSAM"/>
</dbReference>
<evidence type="ECO:0000256" key="1">
    <source>
        <dbReference type="ARBA" id="ARBA00001966"/>
    </source>
</evidence>
<sequence>MLSKYNIFLDDYKIMFNTLTGYAIRLTDEEMEKLKKGEVPEELKDIIEEGFSATFDEFLQKFKKEVLEPTLVLTYRCNFDCVYCFQKAFRNNSSVSDKVVRGFIKYVRTHANGRKVRVTYFGGEPLLELRRIKEISTQLSDLKYSFSIVTNGSLLTRHVFDELKSLGLTHVQITLDGPREVHDKRRYFVGGKGSYDIILKNLKEIQDEVNVVLRVNIDVNNLDSFRDLLRDLKQNGITKVRLDPHLVHDNVFRNEYWDYTFPKDEEGEILVKLWETAKDEGFEIPQDVFRLGLCVAHFDEDIVVDPFGNIYPCWAFTGNSLYVKGYLTEDGDVVIYEKLSGERALNLWKKCKDCPYMPLCLGGCRFFSVLNKKGYDGIDCRKKSYEAIMKLLKYFV</sequence>
<evidence type="ECO:0000313" key="9">
    <source>
        <dbReference type="EMBL" id="QGR21145.1"/>
    </source>
</evidence>
<dbReference type="Proteomes" id="UP000474054">
    <property type="component" value="Unassembled WGS sequence"/>
</dbReference>
<dbReference type="GO" id="GO:0046872">
    <property type="term" value="F:metal ion binding"/>
    <property type="evidence" value="ECO:0007669"/>
    <property type="project" value="UniProtKB-KW"/>
</dbReference>
<dbReference type="GO" id="GO:0032324">
    <property type="term" value="P:molybdopterin cofactor biosynthetic process"/>
    <property type="evidence" value="ECO:0007669"/>
    <property type="project" value="UniProtKB-ARBA"/>
</dbReference>
<dbReference type="UniPathway" id="UPA00782"/>
<dbReference type="GO" id="GO:0016491">
    <property type="term" value="F:oxidoreductase activity"/>
    <property type="evidence" value="ECO:0007669"/>
    <property type="project" value="InterPro"/>
</dbReference>
<dbReference type="InterPro" id="IPR023867">
    <property type="entry name" value="Sulphatase_maturase_rSAM"/>
</dbReference>
<evidence type="ECO:0000313" key="8">
    <source>
        <dbReference type="EMBL" id="MQL56324.1"/>
    </source>
</evidence>
<reference evidence="9 10" key="2">
    <citation type="submission" date="2019-10" db="EMBL/GenBank/DDBJ databases">
        <title>Genome Sequences from Six Type Strain Members of the Archaeal Family Sulfolobaceae: Acidianus ambivalens, Acidianus infernus, Metallosphaera prunae, Stygiolobus azoricus, Sulfolobus metallicus, and Sulfurisphaera ohwakuensis.</title>
        <authorList>
            <person name="Counts J.A."/>
            <person name="Kelly R.M."/>
        </authorList>
    </citation>
    <scope>NUCLEOTIDE SEQUENCE [LARGE SCALE GENOMIC DNA]</scope>
    <source>
        <strain evidence="9 10">LEI 10</strain>
    </source>
</reference>
<dbReference type="PROSITE" id="PS01305">
    <property type="entry name" value="MOAA_NIFB_PQQE"/>
    <property type="match status" value="1"/>
</dbReference>
<feature type="domain" description="Radical SAM core" evidence="7">
    <location>
        <begin position="63"/>
        <end position="283"/>
    </location>
</feature>
<dbReference type="SUPFAM" id="SSF102114">
    <property type="entry name" value="Radical SAM enzymes"/>
    <property type="match status" value="1"/>
</dbReference>
<keyword evidence="6" id="KW-0411">Iron-sulfur</keyword>
<dbReference type="InterPro" id="IPR013785">
    <property type="entry name" value="Aldolase_TIM"/>
</dbReference>
<dbReference type="RefSeq" id="WP_152942909.1">
    <property type="nucleotide sequence ID" value="NZ_CP045482.1"/>
</dbReference>
<accession>A0A650CTT8</accession>
<keyword evidence="10" id="KW-1185">Reference proteome</keyword>
<dbReference type="InterPro" id="IPR007197">
    <property type="entry name" value="rSAM"/>
</dbReference>
<keyword evidence="3" id="KW-0949">S-adenosyl-L-methionine</keyword>
<dbReference type="InterPro" id="IPR023885">
    <property type="entry name" value="4Fe4S-binding_SPASM_dom"/>
</dbReference>
<dbReference type="AlphaFoldDB" id="A0A650CTT8"/>
<evidence type="ECO:0000256" key="6">
    <source>
        <dbReference type="ARBA" id="ARBA00023014"/>
    </source>
</evidence>
<dbReference type="SFLD" id="SFLDS00029">
    <property type="entry name" value="Radical_SAM"/>
    <property type="match status" value="1"/>
</dbReference>
<proteinExistence type="predicted"/>
<dbReference type="NCBIfam" id="TIGR04085">
    <property type="entry name" value="rSAM_more_4Fe4S"/>
    <property type="match status" value="1"/>
</dbReference>
<keyword evidence="2" id="KW-0004">4Fe-4S</keyword>
<evidence type="ECO:0000259" key="7">
    <source>
        <dbReference type="PROSITE" id="PS51918"/>
    </source>
</evidence>
<dbReference type="PROSITE" id="PS51918">
    <property type="entry name" value="RADICAL_SAM"/>
    <property type="match status" value="1"/>
</dbReference>
<dbReference type="KEGG" id="aamb:D1866_03320"/>
<protein>
    <submittedName>
        <fullName evidence="9">Radical SAM protein</fullName>
    </submittedName>
</protein>
<evidence type="ECO:0000313" key="11">
    <source>
        <dbReference type="Proteomes" id="UP000474054"/>
    </source>
</evidence>
<comment type="cofactor">
    <cofactor evidence="1">
        <name>[4Fe-4S] cluster</name>
        <dbReference type="ChEBI" id="CHEBI:49883"/>
    </cofactor>
</comment>
<gene>
    <name evidence="9" type="ORF">D1866_03320</name>
    <name evidence="8" type="ORF">GFB69_11510</name>
</gene>
<organism evidence="9 10">
    <name type="scientific">Acidianus ambivalens</name>
    <name type="common">Desulfurolobus ambivalens</name>
    <dbReference type="NCBI Taxonomy" id="2283"/>
    <lineage>
        <taxon>Archaea</taxon>
        <taxon>Thermoproteota</taxon>
        <taxon>Thermoprotei</taxon>
        <taxon>Sulfolobales</taxon>
        <taxon>Sulfolobaceae</taxon>
        <taxon>Acidianus</taxon>
    </lineage>
</organism>
<evidence type="ECO:0000256" key="2">
    <source>
        <dbReference type="ARBA" id="ARBA00022485"/>
    </source>
</evidence>
<evidence type="ECO:0000256" key="5">
    <source>
        <dbReference type="ARBA" id="ARBA00023004"/>
    </source>
</evidence>
<dbReference type="Gene3D" id="3.20.20.70">
    <property type="entry name" value="Aldolase class I"/>
    <property type="match status" value="1"/>
</dbReference>
<dbReference type="EMBL" id="CP045482">
    <property type="protein sequence ID" value="QGR21145.1"/>
    <property type="molecule type" value="Genomic_DNA"/>
</dbReference>
<evidence type="ECO:0000256" key="3">
    <source>
        <dbReference type="ARBA" id="ARBA00022691"/>
    </source>
</evidence>
<dbReference type="InterPro" id="IPR000385">
    <property type="entry name" value="MoaA_NifB_PqqE_Fe-S-bd_CS"/>
</dbReference>
<dbReference type="SFLD" id="SFLDG01067">
    <property type="entry name" value="SPASM/twitch_domain_containing"/>
    <property type="match status" value="1"/>
</dbReference>